<organism evidence="2 3">
    <name type="scientific">Heminiphilus faecis</name>
    <dbReference type="NCBI Taxonomy" id="2601703"/>
    <lineage>
        <taxon>Bacteria</taxon>
        <taxon>Pseudomonadati</taxon>
        <taxon>Bacteroidota</taxon>
        <taxon>Bacteroidia</taxon>
        <taxon>Bacteroidales</taxon>
        <taxon>Muribaculaceae</taxon>
        <taxon>Heminiphilus</taxon>
    </lineage>
</organism>
<keyword evidence="3" id="KW-1185">Reference proteome</keyword>
<feature type="chain" id="PRO_5046869266" evidence="1">
    <location>
        <begin position="19"/>
        <end position="282"/>
    </location>
</feature>
<accession>A0ABV4CXK6</accession>
<dbReference type="PROSITE" id="PS51257">
    <property type="entry name" value="PROKAR_LIPOPROTEIN"/>
    <property type="match status" value="1"/>
</dbReference>
<protein>
    <submittedName>
        <fullName evidence="2">DUF4292 domain-containing protein</fullName>
    </submittedName>
</protein>
<name>A0ABV4CXK6_9BACT</name>
<sequence length="282" mass="30899">MKKSSHLIFIAILLAAVASGCRSSREAMRVESSSELPEGASLRKHYERLVKSYGEWTDVSVPVSMAISSPQNVSVSGRVIMVRGKLIDISMRMFGFEVGRIYITPDSMFMKVKPGKTYMAEPYSIVSSHVPLSIENVQDMLIGRMFMLGDDKPGGAGYGSFDIEASGGEAREWLAIPKTQPSKAHYGFAVGYDDIVRTLMIAVTGSDVMCTVKYDDCGYWASAGELASAVDVNVAGKNRVQVSLQWKWASAKWNEGVDARWTAPSGYRRVKVADILKKGISE</sequence>
<evidence type="ECO:0000313" key="3">
    <source>
        <dbReference type="Proteomes" id="UP001565200"/>
    </source>
</evidence>
<dbReference type="RefSeq" id="WP_121698608.1">
    <property type="nucleotide sequence ID" value="NZ_JBCLPP010000034.1"/>
</dbReference>
<dbReference type="EMBL" id="JBCLPP010000034">
    <property type="protein sequence ID" value="MEY8246150.1"/>
    <property type="molecule type" value="Genomic_DNA"/>
</dbReference>
<proteinExistence type="predicted"/>
<evidence type="ECO:0000256" key="1">
    <source>
        <dbReference type="SAM" id="SignalP"/>
    </source>
</evidence>
<comment type="caution">
    <text evidence="2">The sequence shown here is derived from an EMBL/GenBank/DDBJ whole genome shotgun (WGS) entry which is preliminary data.</text>
</comment>
<keyword evidence="1" id="KW-0732">Signal</keyword>
<dbReference type="InterPro" id="IPR025634">
    <property type="entry name" value="DUF4292"/>
</dbReference>
<reference evidence="2 3" key="1">
    <citation type="submission" date="2024-03" db="EMBL/GenBank/DDBJ databases">
        <title>Mouse gut bacterial collection (mGBC) of GemPharmatech.</title>
        <authorList>
            <person name="He Y."/>
            <person name="Dong L."/>
            <person name="Wu D."/>
            <person name="Gao X."/>
            <person name="Lin Z."/>
        </authorList>
    </citation>
    <scope>NUCLEOTIDE SEQUENCE [LARGE SCALE GENOMIC DNA]</scope>
    <source>
        <strain evidence="2 3">54-13</strain>
    </source>
</reference>
<gene>
    <name evidence="2" type="ORF">AAK873_11055</name>
</gene>
<evidence type="ECO:0000313" key="2">
    <source>
        <dbReference type="EMBL" id="MEY8246150.1"/>
    </source>
</evidence>
<dbReference type="Proteomes" id="UP001565200">
    <property type="component" value="Unassembled WGS sequence"/>
</dbReference>
<dbReference type="Pfam" id="PF14125">
    <property type="entry name" value="DUF4292"/>
    <property type="match status" value="1"/>
</dbReference>
<feature type="signal peptide" evidence="1">
    <location>
        <begin position="1"/>
        <end position="18"/>
    </location>
</feature>